<dbReference type="STRING" id="240427.AYR62_11070"/>
<sequence>MTNGLFKKALIDSYQWIMVGIVIDIIFEPLDYIFGHEFTGIFGLAQTVLQAPNIWLTLLVVVGILVVLWVVLVLVFWFFEWLKLYMGKDDVYKP</sequence>
<dbReference type="Proteomes" id="UP000093267">
    <property type="component" value="Chromosome"/>
</dbReference>
<evidence type="ECO:0000256" key="1">
    <source>
        <dbReference type="SAM" id="Phobius"/>
    </source>
</evidence>
<reference evidence="2 3" key="1">
    <citation type="submission" date="2016-03" db="EMBL/GenBank/DDBJ databases">
        <title>Pediococcus and Lactobacillus from brewery environment - whole genome sequencing and assembly.</title>
        <authorList>
            <person name="Behr J."/>
            <person name="Geissler A.J."/>
            <person name="Vogel R.F."/>
        </authorList>
    </citation>
    <scope>NUCLEOTIDE SEQUENCE [LARGE SCALE GENOMIC DNA]</scope>
    <source>
        <strain evidence="2 3">TMW 1.1995</strain>
    </source>
</reference>
<dbReference type="EMBL" id="CP014924">
    <property type="protein sequence ID" value="ANZ66925.1"/>
    <property type="molecule type" value="Genomic_DNA"/>
</dbReference>
<evidence type="ECO:0000313" key="2">
    <source>
        <dbReference type="EMBL" id="ANZ66925.1"/>
    </source>
</evidence>
<feature type="transmembrane region" description="Helical" evidence="1">
    <location>
        <begin position="54"/>
        <end position="79"/>
    </location>
</feature>
<name>A0A1B2IXX7_9LACO</name>
<dbReference type="RefSeq" id="WP_054709562.1">
    <property type="nucleotide sequence ID" value="NZ_CP014915.1"/>
</dbReference>
<evidence type="ECO:0000313" key="3">
    <source>
        <dbReference type="Proteomes" id="UP000093267"/>
    </source>
</evidence>
<organism evidence="2 3">
    <name type="scientific">Secundilactobacillus paracollinoides</name>
    <dbReference type="NCBI Taxonomy" id="240427"/>
    <lineage>
        <taxon>Bacteria</taxon>
        <taxon>Bacillati</taxon>
        <taxon>Bacillota</taxon>
        <taxon>Bacilli</taxon>
        <taxon>Lactobacillales</taxon>
        <taxon>Lactobacillaceae</taxon>
        <taxon>Secundilactobacillus</taxon>
    </lineage>
</organism>
<keyword evidence="1" id="KW-0472">Membrane</keyword>
<proteinExistence type="predicted"/>
<keyword evidence="1" id="KW-0812">Transmembrane</keyword>
<gene>
    <name evidence="2" type="ORF">AYR63_07135</name>
</gene>
<keyword evidence="1" id="KW-1133">Transmembrane helix</keyword>
<feature type="transmembrane region" description="Helical" evidence="1">
    <location>
        <begin position="16"/>
        <end position="34"/>
    </location>
</feature>
<protein>
    <submittedName>
        <fullName evidence="2">Uncharacterized protein</fullName>
    </submittedName>
</protein>
<dbReference type="AlphaFoldDB" id="A0A1B2IXX7"/>
<dbReference type="KEGG" id="lpd:AYR62_11070"/>
<keyword evidence="3" id="KW-1185">Reference proteome</keyword>
<accession>A0A1B2IXX7</accession>